<keyword evidence="2 5" id="KW-0645">Protease</keyword>
<evidence type="ECO:0000259" key="4">
    <source>
        <dbReference type="Pfam" id="PF02902"/>
    </source>
</evidence>
<evidence type="ECO:0000313" key="6">
    <source>
        <dbReference type="Proteomes" id="UP001151760"/>
    </source>
</evidence>
<evidence type="ECO:0000256" key="2">
    <source>
        <dbReference type="ARBA" id="ARBA00022670"/>
    </source>
</evidence>
<reference evidence="5" key="2">
    <citation type="submission" date="2022-01" db="EMBL/GenBank/DDBJ databases">
        <authorList>
            <person name="Yamashiro T."/>
            <person name="Shiraishi A."/>
            <person name="Satake H."/>
            <person name="Nakayama K."/>
        </authorList>
    </citation>
    <scope>NUCLEOTIDE SEQUENCE</scope>
</reference>
<reference evidence="5" key="1">
    <citation type="journal article" date="2022" name="Int. J. Mol. Sci.">
        <title>Draft Genome of Tanacetum Coccineum: Genomic Comparison of Closely Related Tanacetum-Family Plants.</title>
        <authorList>
            <person name="Yamashiro T."/>
            <person name="Shiraishi A."/>
            <person name="Nakayama K."/>
            <person name="Satake H."/>
        </authorList>
    </citation>
    <scope>NUCLEOTIDE SEQUENCE</scope>
</reference>
<gene>
    <name evidence="5" type="ORF">Tco_1067950</name>
</gene>
<keyword evidence="6" id="KW-1185">Reference proteome</keyword>
<dbReference type="Pfam" id="PF02902">
    <property type="entry name" value="Peptidase_C48"/>
    <property type="match status" value="1"/>
</dbReference>
<dbReference type="EMBL" id="BQNB010019527">
    <property type="protein sequence ID" value="GJT86233.1"/>
    <property type="molecule type" value="Genomic_DNA"/>
</dbReference>
<evidence type="ECO:0000256" key="1">
    <source>
        <dbReference type="ARBA" id="ARBA00005234"/>
    </source>
</evidence>
<feature type="domain" description="Ubiquitin-like protease family profile" evidence="4">
    <location>
        <begin position="72"/>
        <end position="122"/>
    </location>
</feature>
<evidence type="ECO:0000313" key="5">
    <source>
        <dbReference type="EMBL" id="GJT86233.1"/>
    </source>
</evidence>
<dbReference type="SUPFAM" id="SSF54001">
    <property type="entry name" value="Cysteine proteinases"/>
    <property type="match status" value="1"/>
</dbReference>
<dbReference type="Gene3D" id="3.40.395.10">
    <property type="entry name" value="Adenoviral Proteinase, Chain A"/>
    <property type="match status" value="1"/>
</dbReference>
<dbReference type="InterPro" id="IPR038765">
    <property type="entry name" value="Papain-like_cys_pep_sf"/>
</dbReference>
<dbReference type="InterPro" id="IPR003653">
    <property type="entry name" value="Peptidase_C48_C"/>
</dbReference>
<comment type="caution">
    <text evidence="5">The sequence shown here is derived from an EMBL/GenBank/DDBJ whole genome shotgun (WGS) entry which is preliminary data.</text>
</comment>
<dbReference type="Proteomes" id="UP001151760">
    <property type="component" value="Unassembled WGS sequence"/>
</dbReference>
<dbReference type="GO" id="GO:0006508">
    <property type="term" value="P:proteolysis"/>
    <property type="evidence" value="ECO:0007669"/>
    <property type="project" value="UniProtKB-KW"/>
</dbReference>
<sequence>MSSIVVPFQREKKLSKACLSPYVVQQPTTKVKCKKRRRNNNKKKSNKVIKSVFGPDGNEIPLFPWKEFTIYYAEGVKYKVPWFAKSVEKVYFPVNEKDFHWCLAELHIRSGVVTFYDSLGGPCDGIETRLFWLQLRQIWEFQILLYLEEAKVFEKKNIDKTNYLISFRYADEVPLQGGLYGDCSL</sequence>
<organism evidence="5 6">
    <name type="scientific">Tanacetum coccineum</name>
    <dbReference type="NCBI Taxonomy" id="301880"/>
    <lineage>
        <taxon>Eukaryota</taxon>
        <taxon>Viridiplantae</taxon>
        <taxon>Streptophyta</taxon>
        <taxon>Embryophyta</taxon>
        <taxon>Tracheophyta</taxon>
        <taxon>Spermatophyta</taxon>
        <taxon>Magnoliopsida</taxon>
        <taxon>eudicotyledons</taxon>
        <taxon>Gunneridae</taxon>
        <taxon>Pentapetalae</taxon>
        <taxon>asterids</taxon>
        <taxon>campanulids</taxon>
        <taxon>Asterales</taxon>
        <taxon>Asteraceae</taxon>
        <taxon>Asteroideae</taxon>
        <taxon>Anthemideae</taxon>
        <taxon>Anthemidinae</taxon>
        <taxon>Tanacetum</taxon>
    </lineage>
</organism>
<accession>A0ABQ5HEH0</accession>
<comment type="similarity">
    <text evidence="1">Belongs to the peptidase C48 family.</text>
</comment>
<evidence type="ECO:0000256" key="3">
    <source>
        <dbReference type="ARBA" id="ARBA00022801"/>
    </source>
</evidence>
<proteinExistence type="inferred from homology"/>
<name>A0ABQ5HEH0_9ASTR</name>
<dbReference type="GO" id="GO:0008233">
    <property type="term" value="F:peptidase activity"/>
    <property type="evidence" value="ECO:0007669"/>
    <property type="project" value="UniProtKB-KW"/>
</dbReference>
<protein>
    <submittedName>
        <fullName evidence="5">Ulp1 protease family, C-terminal catalytic domain-containing protein</fullName>
    </submittedName>
</protein>
<keyword evidence="3" id="KW-0378">Hydrolase</keyword>